<dbReference type="Proteomes" id="UP000246077">
    <property type="component" value="Unassembled WGS sequence"/>
</dbReference>
<organism evidence="3 4">
    <name type="scientific">Zavarzinia compransoris</name>
    <dbReference type="NCBI Taxonomy" id="1264899"/>
    <lineage>
        <taxon>Bacteria</taxon>
        <taxon>Pseudomonadati</taxon>
        <taxon>Pseudomonadota</taxon>
        <taxon>Alphaproteobacteria</taxon>
        <taxon>Rhodospirillales</taxon>
        <taxon>Zavarziniaceae</taxon>
        <taxon>Zavarzinia</taxon>
    </lineage>
</organism>
<dbReference type="AlphaFoldDB" id="A0A317E744"/>
<comment type="caution">
    <text evidence="3">The sequence shown here is derived from an EMBL/GenBank/DDBJ whole genome shotgun (WGS) entry which is preliminary data.</text>
</comment>
<keyword evidence="1" id="KW-0472">Membrane</keyword>
<dbReference type="EMBL" id="QGLF01000002">
    <property type="protein sequence ID" value="PWR22056.1"/>
    <property type="molecule type" value="Genomic_DNA"/>
</dbReference>
<protein>
    <recommendedName>
        <fullName evidence="2">DUF3592 domain-containing protein</fullName>
    </recommendedName>
</protein>
<keyword evidence="1" id="KW-1133">Transmembrane helix</keyword>
<dbReference type="InterPro" id="IPR021994">
    <property type="entry name" value="DUF3592"/>
</dbReference>
<feature type="transmembrane region" description="Helical" evidence="1">
    <location>
        <begin position="160"/>
        <end position="181"/>
    </location>
</feature>
<name>A0A317E744_9PROT</name>
<feature type="transmembrane region" description="Helical" evidence="1">
    <location>
        <begin position="34"/>
        <end position="55"/>
    </location>
</feature>
<keyword evidence="4" id="KW-1185">Reference proteome</keyword>
<keyword evidence="1" id="KW-0812">Transmembrane</keyword>
<gene>
    <name evidence="3" type="ORF">DKG75_08760</name>
</gene>
<evidence type="ECO:0000313" key="3">
    <source>
        <dbReference type="EMBL" id="PWR22056.1"/>
    </source>
</evidence>
<sequence>MTGLKPAAAGATMPGAQRARRIGARRIGEGGAAMAIWIGALVLALLALGLAGLVLRAQWLYRRRRAWPTTTGKVALTGLDSERRIHRHAARLVHLPTVAYRYQAGGRNHIGSRLATREIVFEQEAAATAFLARFPAGAPVTVHYDPASPNQAVLEVRPPAVAVPLAVAGLAAVGAVLLVSLGGA</sequence>
<reference evidence="4" key="1">
    <citation type="submission" date="2018-05" db="EMBL/GenBank/DDBJ databases">
        <title>Zavarzinia sp. HR-AS.</title>
        <authorList>
            <person name="Lee Y."/>
            <person name="Jeon C.O."/>
        </authorList>
    </citation>
    <scope>NUCLEOTIDE SEQUENCE [LARGE SCALE GENOMIC DNA]</scope>
    <source>
        <strain evidence="4">DSM 1231</strain>
    </source>
</reference>
<dbReference type="OrthoDB" id="4750277at2"/>
<accession>A0A317E744</accession>
<evidence type="ECO:0000259" key="2">
    <source>
        <dbReference type="Pfam" id="PF12158"/>
    </source>
</evidence>
<evidence type="ECO:0000313" key="4">
    <source>
        <dbReference type="Proteomes" id="UP000246077"/>
    </source>
</evidence>
<evidence type="ECO:0000256" key="1">
    <source>
        <dbReference type="SAM" id="Phobius"/>
    </source>
</evidence>
<proteinExistence type="predicted"/>
<dbReference type="Pfam" id="PF12158">
    <property type="entry name" value="DUF3592"/>
    <property type="match status" value="1"/>
</dbReference>
<feature type="domain" description="DUF3592" evidence="2">
    <location>
        <begin position="71"/>
        <end position="156"/>
    </location>
</feature>